<evidence type="ECO:0008006" key="3">
    <source>
        <dbReference type="Google" id="ProtNLM"/>
    </source>
</evidence>
<keyword evidence="1" id="KW-1133">Transmembrane helix</keyword>
<reference evidence="2" key="1">
    <citation type="submission" date="2018-06" db="EMBL/GenBank/DDBJ databases">
        <authorList>
            <consortium name="PulseNet: The National Subtyping Network for Foodborne Disease Surveillance"/>
            <person name="Tarr C.L."/>
            <person name="Trees E."/>
            <person name="Katz L.S."/>
            <person name="Carleton-Romer H.A."/>
            <person name="Stroika S."/>
            <person name="Kucerova Z."/>
            <person name="Roache K.F."/>
            <person name="Sabol A.L."/>
            <person name="Besser J."/>
            <person name="Gerner-Smidt P."/>
        </authorList>
    </citation>
    <scope>NUCLEOTIDE SEQUENCE</scope>
    <source>
        <strain evidence="2">PNUSAC003301</strain>
    </source>
</reference>
<protein>
    <recommendedName>
        <fullName evidence="3">Preprotein translocase subunit SecY</fullName>
    </recommendedName>
</protein>
<evidence type="ECO:0000256" key="1">
    <source>
        <dbReference type="SAM" id="Phobius"/>
    </source>
</evidence>
<gene>
    <name evidence="2" type="ORF">CW563_09095</name>
</gene>
<dbReference type="Gene3D" id="1.10.3370.10">
    <property type="entry name" value="SecY subunit domain"/>
    <property type="match status" value="1"/>
</dbReference>
<dbReference type="PRINTS" id="PR00303">
    <property type="entry name" value="SECYTRNLCASE"/>
</dbReference>
<proteinExistence type="predicted"/>
<dbReference type="AlphaFoldDB" id="A0A5T0UG75"/>
<keyword evidence="1" id="KW-0812">Transmembrane</keyword>
<name>A0A5T0UG75_CAMJU</name>
<dbReference type="SUPFAM" id="SSF103491">
    <property type="entry name" value="Preprotein translocase SecY subunit"/>
    <property type="match status" value="1"/>
</dbReference>
<dbReference type="EMBL" id="AACFVE010000149">
    <property type="protein sequence ID" value="EAK3904225.1"/>
    <property type="molecule type" value="Genomic_DNA"/>
</dbReference>
<sequence length="144" mass="16222">MKKEKSPLRKRVLFSLFLLAVYGFGKNIPLPYTDPTETVQQLQQNSFWQLTSVATGGNFTVPTLFSLGLAPWMAGMIFWQLLTMTKIFGLDQLPQKQVDLRRNLFILVIALIEGIGTVLLMKDQFIDFSQGQLLELTLLLVAGS</sequence>
<keyword evidence="1" id="KW-0472">Membrane</keyword>
<accession>A0A5T0UG75</accession>
<comment type="caution">
    <text evidence="2">The sequence shown here is derived from an EMBL/GenBank/DDBJ whole genome shotgun (WGS) entry which is preliminary data.</text>
</comment>
<organism evidence="2">
    <name type="scientific">Campylobacter jejuni</name>
    <dbReference type="NCBI Taxonomy" id="197"/>
    <lineage>
        <taxon>Bacteria</taxon>
        <taxon>Pseudomonadati</taxon>
        <taxon>Campylobacterota</taxon>
        <taxon>Epsilonproteobacteria</taxon>
        <taxon>Campylobacterales</taxon>
        <taxon>Campylobacteraceae</taxon>
        <taxon>Campylobacter</taxon>
    </lineage>
</organism>
<evidence type="ECO:0000313" key="2">
    <source>
        <dbReference type="EMBL" id="EAK3904225.1"/>
    </source>
</evidence>
<dbReference type="InterPro" id="IPR023201">
    <property type="entry name" value="SecY_dom_sf"/>
</dbReference>
<feature type="transmembrane region" description="Helical" evidence="1">
    <location>
        <begin position="59"/>
        <end position="82"/>
    </location>
</feature>
<feature type="transmembrane region" description="Helical" evidence="1">
    <location>
        <begin position="103"/>
        <end position="121"/>
    </location>
</feature>
<feature type="non-terminal residue" evidence="2">
    <location>
        <position position="144"/>
    </location>
</feature>